<dbReference type="OrthoDB" id="27676at2157"/>
<protein>
    <submittedName>
        <fullName evidence="2">Uncharacterized protein</fullName>
    </submittedName>
</protein>
<keyword evidence="3" id="KW-1185">Reference proteome</keyword>
<proteinExistence type="predicted"/>
<dbReference type="GeneID" id="10361641"/>
<reference key="2">
    <citation type="submission" date="2011-03" db="EMBL/GenBank/DDBJ databases">
        <title>Complete genome sequence of the thermoacidophilic crenarchaeon Thermoproteus uzoniensis 768-20.</title>
        <authorList>
            <person name="Mardanov A.V."/>
            <person name="Gumerov V.M."/>
            <person name="Beletsky A.V."/>
            <person name="Prokofeva M.I."/>
            <person name="Bonch-Osmolovskaya E.A."/>
            <person name="Ravin N.V."/>
            <person name="Skryabin K.G."/>
        </authorList>
    </citation>
    <scope>NUCLEOTIDE SEQUENCE</scope>
    <source>
        <strain>768-20</strain>
    </source>
</reference>
<evidence type="ECO:0000313" key="3">
    <source>
        <dbReference type="Proteomes" id="UP000008138"/>
    </source>
</evidence>
<dbReference type="eggNOG" id="arCOG05601">
    <property type="taxonomic scope" value="Archaea"/>
</dbReference>
<dbReference type="EMBL" id="CP002590">
    <property type="protein sequence ID" value="AEA13588.1"/>
    <property type="molecule type" value="Genomic_DNA"/>
</dbReference>
<evidence type="ECO:0000256" key="1">
    <source>
        <dbReference type="SAM" id="MobiDB-lite"/>
    </source>
</evidence>
<dbReference type="AlphaFoldDB" id="F2L5P2"/>
<dbReference type="RefSeq" id="WP_013680923.1">
    <property type="nucleotide sequence ID" value="NC_015315.1"/>
</dbReference>
<dbReference type="Proteomes" id="UP000008138">
    <property type="component" value="Chromosome"/>
</dbReference>
<name>F2L5P2_THEU7</name>
<sequence>MSEVIVEIQGPLVFRLVHDRELGYLYAHIPVSKRLSGAVVREIRTATHDPWRYVEGVGLLLDISAWTNESDLDPQTVGKALEAKYKEILDSIKKIIDEAGEAKPKRKKRRGRRKSRKSKRSKSKRSRKKGRKSKK</sequence>
<feature type="region of interest" description="Disordered" evidence="1">
    <location>
        <begin position="99"/>
        <end position="135"/>
    </location>
</feature>
<dbReference type="HOGENOM" id="CLU_1965645_0_0_2"/>
<organism evidence="2 3">
    <name type="scientific">Thermoproteus uzoniensis (strain 768-20)</name>
    <dbReference type="NCBI Taxonomy" id="999630"/>
    <lineage>
        <taxon>Archaea</taxon>
        <taxon>Thermoproteota</taxon>
        <taxon>Thermoprotei</taxon>
        <taxon>Thermoproteales</taxon>
        <taxon>Thermoproteaceae</taxon>
        <taxon>Thermoproteus</taxon>
    </lineage>
</organism>
<dbReference type="STRING" id="999630.TUZN_2131"/>
<feature type="compositionally biased region" description="Basic residues" evidence="1">
    <location>
        <begin position="104"/>
        <end position="135"/>
    </location>
</feature>
<gene>
    <name evidence="2" type="ordered locus">TUZN_2131</name>
</gene>
<evidence type="ECO:0000313" key="2">
    <source>
        <dbReference type="EMBL" id="AEA13588.1"/>
    </source>
</evidence>
<reference evidence="2 3" key="1">
    <citation type="journal article" date="2011" name="J. Bacteriol.">
        <title>Complete genome sequence of the thermoacidophilic crenarchaeon Thermoproteus uzoniensis 768-20.</title>
        <authorList>
            <person name="Mardanov A.V."/>
            <person name="Gumerov V.M."/>
            <person name="Beletsky A.V."/>
            <person name="Prokofeva M.I."/>
            <person name="Bonch-Osmolovskaya E.A."/>
            <person name="Ravin N.V."/>
            <person name="Skryabin K.G."/>
        </authorList>
    </citation>
    <scope>NUCLEOTIDE SEQUENCE [LARGE SCALE GENOMIC DNA]</scope>
    <source>
        <strain evidence="2 3">768-20</strain>
    </source>
</reference>
<dbReference type="KEGG" id="tuz:TUZN_2131"/>
<accession>F2L5P2</accession>